<sequence length="343" mass="37866">MRRFSLSSASDSAGVVRDNGVVLRASGNRIWVCPPPPTRPAQLRPPATATSVNAFPPPTSECFPPNHVSDGDVLSGTTSSVVHHAGVLEGWFGVHWWAIWAIKIKKKRKEAYVEMRIILINKDWKFQPPYAGAQKTKLLVDSIQDRSTNQKIRRCGLKFAVAGIPKTIDNYIPVFDKSFGFDTTVEEAQRAIIAAHVESDSSENGFGLVKLMGHYSAEMDVDYCLIPEWPFYLKGPGGPFDYIEKRLKGKQTYGYYHSRRCGTTKGVGGIDLTAETTDDLSAETADDLSSLRRSLVADELLTISHCCCRRFLTAAVVHLSSSASSIFCLYFVDLPVSRLSPDS</sequence>
<comment type="caution">
    <text evidence="1">The sequence shown here is derived from an EMBL/GenBank/DDBJ whole genome shotgun (WGS) entry which is preliminary data.</text>
</comment>
<dbReference type="EMBL" id="CM046399">
    <property type="protein sequence ID" value="KAI8529315.1"/>
    <property type="molecule type" value="Genomic_DNA"/>
</dbReference>
<dbReference type="Proteomes" id="UP001062846">
    <property type="component" value="Chromosome 12"/>
</dbReference>
<evidence type="ECO:0000313" key="1">
    <source>
        <dbReference type="EMBL" id="KAI8529315.1"/>
    </source>
</evidence>
<keyword evidence="2" id="KW-1185">Reference proteome</keyword>
<evidence type="ECO:0000313" key="2">
    <source>
        <dbReference type="Proteomes" id="UP001062846"/>
    </source>
</evidence>
<reference evidence="1" key="1">
    <citation type="submission" date="2022-02" db="EMBL/GenBank/DDBJ databases">
        <title>Plant Genome Project.</title>
        <authorList>
            <person name="Zhang R.-G."/>
        </authorList>
    </citation>
    <scope>NUCLEOTIDE SEQUENCE</scope>
    <source>
        <strain evidence="1">AT1</strain>
    </source>
</reference>
<gene>
    <name evidence="1" type="ORF">RHMOL_Rhmol12G0215900</name>
</gene>
<protein>
    <submittedName>
        <fullName evidence="1">Uncharacterized protein</fullName>
    </submittedName>
</protein>
<accession>A0ACC0LKT2</accession>
<name>A0ACC0LKT2_RHOML</name>
<organism evidence="1 2">
    <name type="scientific">Rhododendron molle</name>
    <name type="common">Chinese azalea</name>
    <name type="synonym">Azalea mollis</name>
    <dbReference type="NCBI Taxonomy" id="49168"/>
    <lineage>
        <taxon>Eukaryota</taxon>
        <taxon>Viridiplantae</taxon>
        <taxon>Streptophyta</taxon>
        <taxon>Embryophyta</taxon>
        <taxon>Tracheophyta</taxon>
        <taxon>Spermatophyta</taxon>
        <taxon>Magnoliopsida</taxon>
        <taxon>eudicotyledons</taxon>
        <taxon>Gunneridae</taxon>
        <taxon>Pentapetalae</taxon>
        <taxon>asterids</taxon>
        <taxon>Ericales</taxon>
        <taxon>Ericaceae</taxon>
        <taxon>Ericoideae</taxon>
        <taxon>Rhodoreae</taxon>
        <taxon>Rhododendron</taxon>
    </lineage>
</organism>
<proteinExistence type="predicted"/>